<accession>A0A2M4DAP8</accession>
<feature type="compositionally biased region" description="Polar residues" evidence="1">
    <location>
        <begin position="135"/>
        <end position="145"/>
    </location>
</feature>
<feature type="chain" id="PRO_5014792198" evidence="2">
    <location>
        <begin position="29"/>
        <end position="166"/>
    </location>
</feature>
<evidence type="ECO:0000256" key="1">
    <source>
        <dbReference type="SAM" id="MobiDB-lite"/>
    </source>
</evidence>
<protein>
    <submittedName>
        <fullName evidence="3">Putative secreted protein</fullName>
    </submittedName>
</protein>
<dbReference type="EMBL" id="GGFL01010476">
    <property type="protein sequence ID" value="MBW74654.1"/>
    <property type="molecule type" value="Transcribed_RNA"/>
</dbReference>
<dbReference type="AlphaFoldDB" id="A0A2M4DAP8"/>
<feature type="region of interest" description="Disordered" evidence="1">
    <location>
        <begin position="135"/>
        <end position="166"/>
    </location>
</feature>
<name>A0A2M4DAP8_ANODA</name>
<feature type="signal peptide" evidence="2">
    <location>
        <begin position="1"/>
        <end position="28"/>
    </location>
</feature>
<sequence length="166" mass="17514">MPTICVWRCRMKTITGIITVVVVPQVVAHHPEEEEVPMVVVANRLVNLTPVDRVVAAREAAAVSRANSVRARIQKTAKIPQGKEQKSACAGAGSHWCPWGGKAASQPAPQRYCTITAAAAATSTTICQTPSAATKVSKGSATCKTARSRVGGRSSPRRKRTSPESG</sequence>
<evidence type="ECO:0000313" key="3">
    <source>
        <dbReference type="EMBL" id="MBW74654.1"/>
    </source>
</evidence>
<evidence type="ECO:0000256" key="2">
    <source>
        <dbReference type="SAM" id="SignalP"/>
    </source>
</evidence>
<reference evidence="3" key="1">
    <citation type="submission" date="2018-01" db="EMBL/GenBank/DDBJ databases">
        <title>An insight into the sialome of Amazonian anophelines.</title>
        <authorList>
            <person name="Ribeiro J.M."/>
            <person name="Scarpassa V."/>
            <person name="Calvo E."/>
        </authorList>
    </citation>
    <scope>NUCLEOTIDE SEQUENCE</scope>
</reference>
<organism evidence="3">
    <name type="scientific">Anopheles darlingi</name>
    <name type="common">Mosquito</name>
    <dbReference type="NCBI Taxonomy" id="43151"/>
    <lineage>
        <taxon>Eukaryota</taxon>
        <taxon>Metazoa</taxon>
        <taxon>Ecdysozoa</taxon>
        <taxon>Arthropoda</taxon>
        <taxon>Hexapoda</taxon>
        <taxon>Insecta</taxon>
        <taxon>Pterygota</taxon>
        <taxon>Neoptera</taxon>
        <taxon>Endopterygota</taxon>
        <taxon>Diptera</taxon>
        <taxon>Nematocera</taxon>
        <taxon>Culicoidea</taxon>
        <taxon>Culicidae</taxon>
        <taxon>Anophelinae</taxon>
        <taxon>Anopheles</taxon>
    </lineage>
</organism>
<keyword evidence="2" id="KW-0732">Signal</keyword>
<proteinExistence type="predicted"/>